<evidence type="ECO:0000256" key="2">
    <source>
        <dbReference type="ARBA" id="ARBA00022475"/>
    </source>
</evidence>
<comment type="caution">
    <text evidence="8">The sequence shown here is derived from an EMBL/GenBank/DDBJ whole genome shotgun (WGS) entry which is preliminary data.</text>
</comment>
<accession>A0A6B3LHM5</accession>
<dbReference type="RefSeq" id="WP_163910689.1">
    <property type="nucleotide sequence ID" value="NZ_JAAGWD010000001.1"/>
</dbReference>
<evidence type="ECO:0000256" key="3">
    <source>
        <dbReference type="ARBA" id="ARBA00022692"/>
    </source>
</evidence>
<dbReference type="AlphaFoldDB" id="A0A6B3LHM5"/>
<keyword evidence="9" id="KW-1185">Reference proteome</keyword>
<sequence length="73" mass="8497">MELVTPGLSPLGYSTIVTLLIVYYAGALVSLIHLIFKSDYNLTERLLWMLALWLLPIVGLIAYWVFWKRRTRN</sequence>
<keyword evidence="2" id="KW-1003">Cell membrane</keyword>
<evidence type="ECO:0000313" key="8">
    <source>
        <dbReference type="EMBL" id="NEM96079.1"/>
    </source>
</evidence>
<dbReference type="GO" id="GO:0005886">
    <property type="term" value="C:plasma membrane"/>
    <property type="evidence" value="ECO:0007669"/>
    <property type="project" value="UniProtKB-SubCell"/>
</dbReference>
<evidence type="ECO:0000259" key="7">
    <source>
        <dbReference type="Pfam" id="PF13396"/>
    </source>
</evidence>
<dbReference type="Proteomes" id="UP000474777">
    <property type="component" value="Unassembled WGS sequence"/>
</dbReference>
<keyword evidence="4 6" id="KW-1133">Transmembrane helix</keyword>
<evidence type="ECO:0000256" key="1">
    <source>
        <dbReference type="ARBA" id="ARBA00004651"/>
    </source>
</evidence>
<evidence type="ECO:0000256" key="4">
    <source>
        <dbReference type="ARBA" id="ARBA00022989"/>
    </source>
</evidence>
<gene>
    <name evidence="8" type="ORF">GXP69_00095</name>
</gene>
<feature type="transmembrane region" description="Helical" evidence="6">
    <location>
        <begin position="12"/>
        <end position="34"/>
    </location>
</feature>
<name>A0A6B3LHM5_9BACT</name>
<protein>
    <recommendedName>
        <fullName evidence="7">Cardiolipin synthase N-terminal domain-containing protein</fullName>
    </recommendedName>
</protein>
<evidence type="ECO:0000256" key="6">
    <source>
        <dbReference type="SAM" id="Phobius"/>
    </source>
</evidence>
<dbReference type="InterPro" id="IPR027379">
    <property type="entry name" value="CLS_N"/>
</dbReference>
<dbReference type="EMBL" id="JAAGWD010000001">
    <property type="protein sequence ID" value="NEM96079.1"/>
    <property type="molecule type" value="Genomic_DNA"/>
</dbReference>
<reference evidence="8 9" key="1">
    <citation type="submission" date="2020-02" db="EMBL/GenBank/DDBJ databases">
        <authorList>
            <person name="Kim M.K."/>
        </authorList>
    </citation>
    <scope>NUCLEOTIDE SEQUENCE [LARGE SCALE GENOMIC DNA]</scope>
    <source>
        <strain evidence="8 9">BT327</strain>
    </source>
</reference>
<proteinExistence type="predicted"/>
<keyword evidence="5 6" id="KW-0472">Membrane</keyword>
<comment type="subcellular location">
    <subcellularLocation>
        <location evidence="1">Cell membrane</location>
        <topology evidence="1">Multi-pass membrane protein</topology>
    </subcellularLocation>
</comment>
<evidence type="ECO:0000313" key="9">
    <source>
        <dbReference type="Proteomes" id="UP000474777"/>
    </source>
</evidence>
<evidence type="ECO:0000256" key="5">
    <source>
        <dbReference type="ARBA" id="ARBA00023136"/>
    </source>
</evidence>
<dbReference type="Pfam" id="PF13396">
    <property type="entry name" value="PLDc_N"/>
    <property type="match status" value="1"/>
</dbReference>
<keyword evidence="3 6" id="KW-0812">Transmembrane</keyword>
<feature type="domain" description="Cardiolipin synthase N-terminal" evidence="7">
    <location>
        <begin position="27"/>
        <end position="66"/>
    </location>
</feature>
<feature type="transmembrane region" description="Helical" evidence="6">
    <location>
        <begin position="46"/>
        <end position="67"/>
    </location>
</feature>
<organism evidence="8 9">
    <name type="scientific">Pontibacter burrus</name>
    <dbReference type="NCBI Taxonomy" id="2704466"/>
    <lineage>
        <taxon>Bacteria</taxon>
        <taxon>Pseudomonadati</taxon>
        <taxon>Bacteroidota</taxon>
        <taxon>Cytophagia</taxon>
        <taxon>Cytophagales</taxon>
        <taxon>Hymenobacteraceae</taxon>
        <taxon>Pontibacter</taxon>
    </lineage>
</organism>